<name>A0A1J5S5E5_9ZZZZ</name>
<feature type="transmembrane region" description="Helical" evidence="1">
    <location>
        <begin position="158"/>
        <end position="177"/>
    </location>
</feature>
<proteinExistence type="predicted"/>
<feature type="transmembrane region" description="Helical" evidence="1">
    <location>
        <begin position="79"/>
        <end position="98"/>
    </location>
</feature>
<feature type="transmembrane region" description="Helical" evidence="1">
    <location>
        <begin position="42"/>
        <end position="67"/>
    </location>
</feature>
<dbReference type="InterPro" id="IPR039447">
    <property type="entry name" value="UreH-like_TM_dom"/>
</dbReference>
<comment type="caution">
    <text evidence="3">The sequence shown here is derived from an EMBL/GenBank/DDBJ whole genome shotgun (WGS) entry which is preliminary data.</text>
</comment>
<evidence type="ECO:0000313" key="3">
    <source>
        <dbReference type="EMBL" id="OIQ99343.1"/>
    </source>
</evidence>
<sequence>MQTALIYSTLLMGLAGGPHCVAMCGAACTSFTQSEEHPYAIYFYHLGRLCGYALLGAIATFAIQSIAWLSSYTAALHPLWTFFHVLVFFWGVILIVYARQPVWVDRAGRNIWQHVKKLSLIKGGYFYIGMLWALMPCGLLYSALIIASFNGKPLDGALSMAAFAIGSSASLFFAPWLWLKLKTTLVEPYGMRLAGLLLSGASAWAIWMELTHHTKVWCN</sequence>
<evidence type="ECO:0000256" key="1">
    <source>
        <dbReference type="SAM" id="Phobius"/>
    </source>
</evidence>
<reference evidence="3" key="1">
    <citation type="submission" date="2016-10" db="EMBL/GenBank/DDBJ databases">
        <title>Sequence of Gallionella enrichment culture.</title>
        <authorList>
            <person name="Poehlein A."/>
            <person name="Muehling M."/>
            <person name="Daniel R."/>
        </authorList>
    </citation>
    <scope>NUCLEOTIDE SEQUENCE</scope>
</reference>
<feature type="domain" description="Urease accessory protein UreH-like transmembrane" evidence="2">
    <location>
        <begin position="10"/>
        <end position="199"/>
    </location>
</feature>
<dbReference type="PANTHER" id="PTHR42208">
    <property type="entry name" value="HEAVY METAL TRANSPORTER-RELATED"/>
    <property type="match status" value="1"/>
</dbReference>
<dbReference type="AlphaFoldDB" id="A0A1J5S5E5"/>
<keyword evidence="1" id="KW-0472">Membrane</keyword>
<dbReference type="PANTHER" id="PTHR42208:SF1">
    <property type="entry name" value="HEAVY METAL TRANSPORTER"/>
    <property type="match status" value="1"/>
</dbReference>
<dbReference type="EMBL" id="MLJW01000107">
    <property type="protein sequence ID" value="OIQ99343.1"/>
    <property type="molecule type" value="Genomic_DNA"/>
</dbReference>
<keyword evidence="1" id="KW-1133">Transmembrane helix</keyword>
<dbReference type="Pfam" id="PF13386">
    <property type="entry name" value="DsbD_2"/>
    <property type="match status" value="1"/>
</dbReference>
<accession>A0A1J5S5E5</accession>
<keyword evidence="1" id="KW-0812">Transmembrane</keyword>
<protein>
    <recommendedName>
        <fullName evidence="2">Urease accessory protein UreH-like transmembrane domain-containing protein</fullName>
    </recommendedName>
</protein>
<feature type="transmembrane region" description="Helical" evidence="1">
    <location>
        <begin position="125"/>
        <end position="146"/>
    </location>
</feature>
<evidence type="ECO:0000259" key="2">
    <source>
        <dbReference type="Pfam" id="PF13386"/>
    </source>
</evidence>
<organism evidence="3">
    <name type="scientific">mine drainage metagenome</name>
    <dbReference type="NCBI Taxonomy" id="410659"/>
    <lineage>
        <taxon>unclassified sequences</taxon>
        <taxon>metagenomes</taxon>
        <taxon>ecological metagenomes</taxon>
    </lineage>
</organism>
<feature type="transmembrane region" description="Helical" evidence="1">
    <location>
        <begin position="189"/>
        <end position="207"/>
    </location>
</feature>
<gene>
    <name evidence="3" type="ORF">GALL_185800</name>
</gene>